<dbReference type="EMBL" id="LAZR01000036">
    <property type="protein sequence ID" value="KKO01182.1"/>
    <property type="molecule type" value="Genomic_DNA"/>
</dbReference>
<evidence type="ECO:0000313" key="1">
    <source>
        <dbReference type="EMBL" id="KKO01182.1"/>
    </source>
</evidence>
<sequence length="199" mass="21616">MKKHIIYLITVLLSFTSYSQLLPGTLDVSGFPSVSQDISDLVQEAGLDDGGIGFESSFDATLVGFTLDSSRDPVFGYTTTSSSNCSENVYRYKVYMHTTGAPQNIKIEARTTFNSGIRFPQSAAYDGLSFKPLGPRDLTPENGGNYILIPNDGAAAIKVFEFIGCREDIPIQFRIEANSLAMAGISDMTVYYTVVGSLD</sequence>
<comment type="caution">
    <text evidence="1">The sequence shown here is derived from an EMBL/GenBank/DDBJ whole genome shotgun (WGS) entry which is preliminary data.</text>
</comment>
<gene>
    <name evidence="1" type="ORF">LCGC14_0117690</name>
</gene>
<accession>A0A0F9XP59</accession>
<protein>
    <submittedName>
        <fullName evidence="1">Uncharacterized protein</fullName>
    </submittedName>
</protein>
<reference evidence="1" key="1">
    <citation type="journal article" date="2015" name="Nature">
        <title>Complex archaea that bridge the gap between prokaryotes and eukaryotes.</title>
        <authorList>
            <person name="Spang A."/>
            <person name="Saw J.H."/>
            <person name="Jorgensen S.L."/>
            <person name="Zaremba-Niedzwiedzka K."/>
            <person name="Martijn J."/>
            <person name="Lind A.E."/>
            <person name="van Eijk R."/>
            <person name="Schleper C."/>
            <person name="Guy L."/>
            <person name="Ettema T.J."/>
        </authorList>
    </citation>
    <scope>NUCLEOTIDE SEQUENCE</scope>
</reference>
<dbReference type="AlphaFoldDB" id="A0A0F9XP59"/>
<name>A0A0F9XP59_9ZZZZ</name>
<proteinExistence type="predicted"/>
<organism evidence="1">
    <name type="scientific">marine sediment metagenome</name>
    <dbReference type="NCBI Taxonomy" id="412755"/>
    <lineage>
        <taxon>unclassified sequences</taxon>
        <taxon>metagenomes</taxon>
        <taxon>ecological metagenomes</taxon>
    </lineage>
</organism>